<dbReference type="InterPro" id="IPR037883">
    <property type="entry name" value="Knr4/Smi1-like_sf"/>
</dbReference>
<evidence type="ECO:0000259" key="1">
    <source>
        <dbReference type="SMART" id="SM00860"/>
    </source>
</evidence>
<reference evidence="2" key="1">
    <citation type="submission" date="2021-04" db="EMBL/GenBank/DDBJ databases">
        <title>Genome Sequence and Comparative Genome Analysis of Pseudomonas syringae pv. syringae strains EC33 and LMG5496 isolated from Citrus plants from Tunisia and Greece.</title>
        <authorList>
            <person name="Abdellatif E."/>
            <person name="Baeyen S."/>
        </authorList>
    </citation>
    <scope>NUCLEOTIDE SEQUENCE</scope>
    <source>
        <strain evidence="2">LMG 5496</strain>
    </source>
</reference>
<dbReference type="Gene3D" id="3.40.1580.10">
    <property type="entry name" value="SMI1/KNR4-like"/>
    <property type="match status" value="1"/>
</dbReference>
<dbReference type="SMART" id="SM00860">
    <property type="entry name" value="SMI1_KNR4"/>
    <property type="match status" value="1"/>
</dbReference>
<proteinExistence type="predicted"/>
<organism evidence="2 3">
    <name type="scientific">Pseudomonas syringae pv. syringae</name>
    <dbReference type="NCBI Taxonomy" id="321"/>
    <lineage>
        <taxon>Bacteria</taxon>
        <taxon>Pseudomonadati</taxon>
        <taxon>Pseudomonadota</taxon>
        <taxon>Gammaproteobacteria</taxon>
        <taxon>Pseudomonadales</taxon>
        <taxon>Pseudomonadaceae</taxon>
        <taxon>Pseudomonas</taxon>
        <taxon>Pseudomonas syringae</taxon>
    </lineage>
</organism>
<dbReference type="AlphaFoldDB" id="A0AB35JPK6"/>
<protein>
    <submittedName>
        <fullName evidence="2">SMI1/KNR4 family protein</fullName>
    </submittedName>
</protein>
<accession>A0AB35JPK6</accession>
<dbReference type="EMBL" id="JAGSOW010000012">
    <property type="protein sequence ID" value="MDC3738150.1"/>
    <property type="molecule type" value="Genomic_DNA"/>
</dbReference>
<name>A0AB35JPK6_PSESY</name>
<sequence>MPVIHRKGLQQADLELLASEIDRVLPADYKEFLMSMNGFYIGAPDYVVLPLPAADGVIISVDRFFGRLPDEACNDIVAFNQEFSGELDFLPQAIIIGEDGGGNPYVILQGSEEVVAGVYYWDRTHLHASDKLKSPCIAEMNECGNLFFMASGFFQFYDKIISVLKGAPQFIEEA</sequence>
<evidence type="ECO:0000313" key="2">
    <source>
        <dbReference type="EMBL" id="MDC3738150.1"/>
    </source>
</evidence>
<dbReference type="Pfam" id="PF09346">
    <property type="entry name" value="SMI1_KNR4"/>
    <property type="match status" value="1"/>
</dbReference>
<feature type="domain" description="Knr4/Smi1-like" evidence="1">
    <location>
        <begin position="8"/>
        <end position="159"/>
    </location>
</feature>
<dbReference type="Proteomes" id="UP001220207">
    <property type="component" value="Unassembled WGS sequence"/>
</dbReference>
<dbReference type="SUPFAM" id="SSF160631">
    <property type="entry name" value="SMI1/KNR4-like"/>
    <property type="match status" value="1"/>
</dbReference>
<dbReference type="InterPro" id="IPR018958">
    <property type="entry name" value="Knr4/Smi1-like_dom"/>
</dbReference>
<gene>
    <name evidence="2" type="ORF">KDL27_20385</name>
</gene>
<comment type="caution">
    <text evidence="2">The sequence shown here is derived from an EMBL/GenBank/DDBJ whole genome shotgun (WGS) entry which is preliminary data.</text>
</comment>
<evidence type="ECO:0000313" key="3">
    <source>
        <dbReference type="Proteomes" id="UP001220207"/>
    </source>
</evidence>
<dbReference type="RefSeq" id="WP_003314467.1">
    <property type="nucleotide sequence ID" value="NZ_JAGSOW010000012.1"/>
</dbReference>